<feature type="region of interest" description="Disordered" evidence="1">
    <location>
        <begin position="387"/>
        <end position="417"/>
    </location>
</feature>
<dbReference type="AlphaFoldDB" id="A0A9J7HRH2"/>
<keyword evidence="3" id="KW-1185">Reference proteome</keyword>
<dbReference type="GeneID" id="118408058"/>
<dbReference type="OMA" id="ERTWFEV"/>
<dbReference type="OrthoDB" id="6370142at2759"/>
<dbReference type="PANTHER" id="PTHR46599:SF3">
    <property type="entry name" value="PIGGYBAC TRANSPOSABLE ELEMENT-DERIVED PROTEIN 4"/>
    <property type="match status" value="1"/>
</dbReference>
<protein>
    <submittedName>
        <fullName evidence="4">PiggyBac transposable element-derived protein 3-like</fullName>
    </submittedName>
</protein>
<dbReference type="RefSeq" id="XP_035664569.1">
    <property type="nucleotide sequence ID" value="XM_035808676.1"/>
</dbReference>
<evidence type="ECO:0000256" key="1">
    <source>
        <dbReference type="SAM" id="MobiDB-lite"/>
    </source>
</evidence>
<dbReference type="Pfam" id="PF13843">
    <property type="entry name" value="DDE_Tnp_1_7"/>
    <property type="match status" value="1"/>
</dbReference>
<organism evidence="3 4">
    <name type="scientific">Branchiostoma floridae</name>
    <name type="common">Florida lancelet</name>
    <name type="synonym">Amphioxus</name>
    <dbReference type="NCBI Taxonomy" id="7739"/>
    <lineage>
        <taxon>Eukaryota</taxon>
        <taxon>Metazoa</taxon>
        <taxon>Chordata</taxon>
        <taxon>Cephalochordata</taxon>
        <taxon>Leptocardii</taxon>
        <taxon>Amphioxiformes</taxon>
        <taxon>Branchiostomatidae</taxon>
        <taxon>Branchiostoma</taxon>
    </lineage>
</organism>
<evidence type="ECO:0000259" key="2">
    <source>
        <dbReference type="Pfam" id="PF13843"/>
    </source>
</evidence>
<evidence type="ECO:0000313" key="3">
    <source>
        <dbReference type="Proteomes" id="UP000001554"/>
    </source>
</evidence>
<gene>
    <name evidence="4" type="primary">LOC118408058</name>
</gene>
<dbReference type="KEGG" id="bfo:118408058"/>
<dbReference type="InterPro" id="IPR029526">
    <property type="entry name" value="PGBD"/>
</dbReference>
<dbReference type="Proteomes" id="UP000001554">
    <property type="component" value="Unplaced"/>
</dbReference>
<sequence>MASGDDEEIEEDIEMYLREAAVAERAEAAGANGTVGQNIAGEVDSDDSDDFDLYSVTKQVRGARVGEFSRRNKARGRAERPWASVSAGEVHPYKPQKFRAPGPVGPRRAEDNRNELSFFLEVLDQYLIRYIVRCTNRYARQRRRVFRKERRSRWSPTSTTELKAFLGCMICAGYTYQPRLDLYWSDDDDVGCTLMKRTFPSHRFRQILRYLHYSPEGFCPPGSERLKSFKAREKLDRVMKVRKVMERVSRNSCRARHVGEHLVVDEATVAFRGRHSLRRYNPSKPTKYGYCLRALAETDGYILSDEVCGGRADPEDMSPDERCMHGIGDEYVSPLDLKPARVVNRLTMPFQGCYRTVYCDSYYTGVQLADYLFTKDTYIVGTVRRNASGLPTEGHPVPRKPRPGPGRPPLLKFPDPYPKSVPRGTSVRYHDGPVTVVKWQDTKSLILLSTGTSVCAPDELTTRRCKGPSGATRLEVTCPAAMNMYNLHYKAVDTADQLRAGYEFGRPSKKWHRQIFWYAMDKAVVNAFLNWKTYTAVRQDLPAHRVAQLSFRRALVRQLIGNFSARHRTPTASVALPGVIGNHRQISQGKPTKACRYCAKAGRHMPRAKRCRPFETVYKCEMCNVSVCHVSLRPECWREHLQDMQGDA</sequence>
<accession>A0A9J7HRH2</accession>
<name>A0A9J7HRH2_BRAFL</name>
<evidence type="ECO:0000313" key="4">
    <source>
        <dbReference type="RefSeq" id="XP_035664569.1"/>
    </source>
</evidence>
<feature type="domain" description="PiggyBac transposable element-derived protein" evidence="2">
    <location>
        <begin position="117"/>
        <end position="528"/>
    </location>
</feature>
<proteinExistence type="predicted"/>
<reference evidence="4" key="1">
    <citation type="submission" date="2025-08" db="UniProtKB">
        <authorList>
            <consortium name="RefSeq"/>
        </authorList>
    </citation>
    <scope>IDENTIFICATION</scope>
    <source>
        <strain evidence="4">S238N-H82</strain>
        <tissue evidence="4">Testes</tissue>
    </source>
</reference>
<dbReference type="PANTHER" id="PTHR46599">
    <property type="entry name" value="PIGGYBAC TRANSPOSABLE ELEMENT-DERIVED PROTEIN 4"/>
    <property type="match status" value="1"/>
</dbReference>